<feature type="transmembrane region" description="Helical" evidence="7">
    <location>
        <begin position="32"/>
        <end position="50"/>
    </location>
</feature>
<feature type="transmembrane region" description="Helical" evidence="7">
    <location>
        <begin position="191"/>
        <end position="210"/>
    </location>
</feature>
<feature type="transmembrane region" description="Helical" evidence="7">
    <location>
        <begin position="303"/>
        <end position="322"/>
    </location>
</feature>
<name>A0AA40AZ43_9PEZI</name>
<protein>
    <submittedName>
        <fullName evidence="9">MFS drug efflux transporter</fullName>
    </submittedName>
</protein>
<accession>A0AA40AZ43</accession>
<evidence type="ECO:0000256" key="6">
    <source>
        <dbReference type="ARBA" id="ARBA00023136"/>
    </source>
</evidence>
<dbReference type="PANTHER" id="PTHR23501:SF12">
    <property type="entry name" value="MAJOR FACILITATOR SUPERFAMILY (MFS) PROFILE DOMAIN-CONTAINING PROTEIN-RELATED"/>
    <property type="match status" value="1"/>
</dbReference>
<feature type="transmembrane region" description="Helical" evidence="7">
    <location>
        <begin position="222"/>
        <end position="242"/>
    </location>
</feature>
<dbReference type="InterPro" id="IPR020846">
    <property type="entry name" value="MFS_dom"/>
</dbReference>
<evidence type="ECO:0000256" key="3">
    <source>
        <dbReference type="ARBA" id="ARBA00022448"/>
    </source>
</evidence>
<evidence type="ECO:0000256" key="4">
    <source>
        <dbReference type="ARBA" id="ARBA00022692"/>
    </source>
</evidence>
<keyword evidence="3" id="KW-0813">Transport</keyword>
<gene>
    <name evidence="9" type="ORF">B0H67DRAFT_568465</name>
</gene>
<evidence type="ECO:0000259" key="8">
    <source>
        <dbReference type="PROSITE" id="PS50850"/>
    </source>
</evidence>
<proteinExistence type="inferred from homology"/>
<evidence type="ECO:0000256" key="7">
    <source>
        <dbReference type="SAM" id="Phobius"/>
    </source>
</evidence>
<keyword evidence="5 7" id="KW-1133">Transmembrane helix</keyword>
<evidence type="ECO:0000313" key="10">
    <source>
        <dbReference type="Proteomes" id="UP001172102"/>
    </source>
</evidence>
<dbReference type="InterPro" id="IPR036259">
    <property type="entry name" value="MFS_trans_sf"/>
</dbReference>
<keyword evidence="6 7" id="KW-0472">Membrane</keyword>
<evidence type="ECO:0000256" key="2">
    <source>
        <dbReference type="ARBA" id="ARBA00007520"/>
    </source>
</evidence>
<organism evidence="9 10">
    <name type="scientific">Lasiosphaeris hirsuta</name>
    <dbReference type="NCBI Taxonomy" id="260670"/>
    <lineage>
        <taxon>Eukaryota</taxon>
        <taxon>Fungi</taxon>
        <taxon>Dikarya</taxon>
        <taxon>Ascomycota</taxon>
        <taxon>Pezizomycotina</taxon>
        <taxon>Sordariomycetes</taxon>
        <taxon>Sordariomycetidae</taxon>
        <taxon>Sordariales</taxon>
        <taxon>Lasiosphaeriaceae</taxon>
        <taxon>Lasiosphaeris</taxon>
    </lineage>
</organism>
<feature type="transmembrane region" description="Helical" evidence="7">
    <location>
        <begin position="470"/>
        <end position="488"/>
    </location>
</feature>
<feature type="transmembrane region" description="Helical" evidence="7">
    <location>
        <begin position="329"/>
        <end position="348"/>
    </location>
</feature>
<sequence>MLSSIFLYALDNTVVAAVQPIIVTEFGHIEKLPWLSVSFLLSATATNMVWGRIYSHYSAKWFYIFNVALFEVGSALCGAAPNIDALIIGRAICGVSGSGLYVGVMTLIAVTTSMAERPLYIAGTGLTWGLGIILGPIIGGGFSESSVGWRWAFYINLFIGAVCAPAYVFLLPSVDPCPGVPYRTRAKEMDYVGAVLLMGGLTCFVLAINWGGVTYPWESARIVALFVTSGVLFILLGTQQVWTLFTTVARRIIPVQFFKSKTVLMLFSITAASGAAAFIPIYFVPLFFQFTRGDGALQAGVRLLPLIIVMVVTIFANGALMAKFGYYMPWYLVGGVLTVAGSALMYTVKQETTEAAIYGYQVLMGVGVGMFLQASFSVAQAVVEPASVPSAVGFITLAQFLGITMALAIGNSVFLNGSEKGISQIAGLPEMSRAQIQAAIEGTSNEFVKSLSPELREQISAAVVKAIGETYILVVAAGALVATLSLFMKREKLFTAPAPVVEEVEEAPKVEQAL</sequence>
<dbReference type="Pfam" id="PF07690">
    <property type="entry name" value="MFS_1"/>
    <property type="match status" value="1"/>
</dbReference>
<dbReference type="EMBL" id="JAUKUA010000002">
    <property type="protein sequence ID" value="KAK0724661.1"/>
    <property type="molecule type" value="Genomic_DNA"/>
</dbReference>
<feature type="transmembrane region" description="Helical" evidence="7">
    <location>
        <begin position="263"/>
        <end position="283"/>
    </location>
</feature>
<dbReference type="GO" id="GO:0005886">
    <property type="term" value="C:plasma membrane"/>
    <property type="evidence" value="ECO:0007669"/>
    <property type="project" value="TreeGrafter"/>
</dbReference>
<dbReference type="PANTHER" id="PTHR23501">
    <property type="entry name" value="MAJOR FACILITATOR SUPERFAMILY"/>
    <property type="match status" value="1"/>
</dbReference>
<comment type="caution">
    <text evidence="9">The sequence shown here is derived from an EMBL/GenBank/DDBJ whole genome shotgun (WGS) entry which is preliminary data.</text>
</comment>
<reference evidence="9" key="1">
    <citation type="submission" date="2023-06" db="EMBL/GenBank/DDBJ databases">
        <title>Genome-scale phylogeny and comparative genomics of the fungal order Sordariales.</title>
        <authorList>
            <consortium name="Lawrence Berkeley National Laboratory"/>
            <person name="Hensen N."/>
            <person name="Bonometti L."/>
            <person name="Westerberg I."/>
            <person name="Brannstrom I.O."/>
            <person name="Guillou S."/>
            <person name="Cros-Aarteil S."/>
            <person name="Calhoun S."/>
            <person name="Haridas S."/>
            <person name="Kuo A."/>
            <person name="Mondo S."/>
            <person name="Pangilinan J."/>
            <person name="Riley R."/>
            <person name="Labutti K."/>
            <person name="Andreopoulos B."/>
            <person name="Lipzen A."/>
            <person name="Chen C."/>
            <person name="Yanf M."/>
            <person name="Daum C."/>
            <person name="Ng V."/>
            <person name="Clum A."/>
            <person name="Steindorff A."/>
            <person name="Ohm R."/>
            <person name="Martin F."/>
            <person name="Silar P."/>
            <person name="Natvig D."/>
            <person name="Lalanne C."/>
            <person name="Gautier V."/>
            <person name="Ament-Velasquez S.L."/>
            <person name="Kruys A."/>
            <person name="Hutchinson M.I."/>
            <person name="Powell A.J."/>
            <person name="Barry K."/>
            <person name="Miller A.N."/>
            <person name="Grigoriev I.V."/>
            <person name="Debuchy R."/>
            <person name="Gladieux P."/>
            <person name="Thoren M.H."/>
            <person name="Johannesson H."/>
        </authorList>
    </citation>
    <scope>NUCLEOTIDE SEQUENCE</scope>
    <source>
        <strain evidence="9">SMH4607-1</strain>
    </source>
</reference>
<feature type="transmembrane region" description="Helical" evidence="7">
    <location>
        <begin position="360"/>
        <end position="379"/>
    </location>
</feature>
<feature type="transmembrane region" description="Helical" evidence="7">
    <location>
        <begin position="119"/>
        <end position="139"/>
    </location>
</feature>
<comment type="subcellular location">
    <subcellularLocation>
        <location evidence="1">Membrane</location>
        <topology evidence="1">Multi-pass membrane protein</topology>
    </subcellularLocation>
</comment>
<dbReference type="AlphaFoldDB" id="A0AA40AZ43"/>
<dbReference type="FunFam" id="1.20.1250.20:FF:000429">
    <property type="entry name" value="MFS drug efflux transporter, putative"/>
    <property type="match status" value="1"/>
</dbReference>
<evidence type="ECO:0000256" key="1">
    <source>
        <dbReference type="ARBA" id="ARBA00004141"/>
    </source>
</evidence>
<dbReference type="InterPro" id="IPR011701">
    <property type="entry name" value="MFS"/>
</dbReference>
<dbReference type="SUPFAM" id="SSF103473">
    <property type="entry name" value="MFS general substrate transporter"/>
    <property type="match status" value="1"/>
</dbReference>
<dbReference type="Gene3D" id="1.20.1250.20">
    <property type="entry name" value="MFS general substrate transporter like domains"/>
    <property type="match status" value="2"/>
</dbReference>
<comment type="similarity">
    <text evidence="2">Belongs to the major facilitator superfamily. TCR/Tet family.</text>
</comment>
<keyword evidence="4 7" id="KW-0812">Transmembrane</keyword>
<dbReference type="GO" id="GO:0022857">
    <property type="term" value="F:transmembrane transporter activity"/>
    <property type="evidence" value="ECO:0007669"/>
    <property type="project" value="InterPro"/>
</dbReference>
<feature type="transmembrane region" description="Helical" evidence="7">
    <location>
        <begin position="62"/>
        <end position="81"/>
    </location>
</feature>
<evidence type="ECO:0000313" key="9">
    <source>
        <dbReference type="EMBL" id="KAK0724661.1"/>
    </source>
</evidence>
<keyword evidence="10" id="KW-1185">Reference proteome</keyword>
<feature type="domain" description="Major facilitator superfamily (MFS) profile" evidence="8">
    <location>
        <begin position="1"/>
        <end position="493"/>
    </location>
</feature>
<dbReference type="Proteomes" id="UP001172102">
    <property type="component" value="Unassembled WGS sequence"/>
</dbReference>
<dbReference type="PROSITE" id="PS50850">
    <property type="entry name" value="MFS"/>
    <property type="match status" value="1"/>
</dbReference>
<feature type="transmembrane region" description="Helical" evidence="7">
    <location>
        <begin position="391"/>
        <end position="410"/>
    </location>
</feature>
<feature type="transmembrane region" description="Helical" evidence="7">
    <location>
        <begin position="151"/>
        <end position="170"/>
    </location>
</feature>
<feature type="transmembrane region" description="Helical" evidence="7">
    <location>
        <begin position="87"/>
        <end position="110"/>
    </location>
</feature>
<evidence type="ECO:0000256" key="5">
    <source>
        <dbReference type="ARBA" id="ARBA00022989"/>
    </source>
</evidence>